<reference evidence="3 5" key="3">
    <citation type="journal article" date="2024" name="Syst. Appl. Microbiol.">
        <title>Evidence for the occurrence of Acinetobacter faecalis in cattle feces and its emended description.</title>
        <authorList>
            <person name="Kyselkova M."/>
            <person name="Xanthopoulou K."/>
            <person name="Shestivska V."/>
            <person name="Spanelova P."/>
            <person name="Maixnerova M."/>
            <person name="Higgins P.G."/>
            <person name="Nemec A."/>
        </authorList>
    </citation>
    <scope>NUCLEOTIDE SEQUENCE [LARGE SCALE GENOMIC DNA]</scope>
    <source>
        <strain evidence="3 5">ANC 7225</strain>
    </source>
</reference>
<dbReference type="SUPFAM" id="SSF56935">
    <property type="entry name" value="Porins"/>
    <property type="match status" value="1"/>
</dbReference>
<comment type="caution">
    <text evidence="2">The sequence shown here is derived from an EMBL/GenBank/DDBJ whole genome shotgun (WGS) entry which is preliminary data.</text>
</comment>
<organism evidence="2 4">
    <name type="scientific">Acinetobacter faecalis</name>
    <dbReference type="NCBI Taxonomy" id="2665161"/>
    <lineage>
        <taxon>Bacteria</taxon>
        <taxon>Pseudomonadati</taxon>
        <taxon>Pseudomonadota</taxon>
        <taxon>Gammaproteobacteria</taxon>
        <taxon>Moraxellales</taxon>
        <taxon>Moraxellaceae</taxon>
        <taxon>Acinetobacter</taxon>
    </lineage>
</organism>
<sequence>MQKKALNTCVALVVLGCVGTPAVAADLKIGNPETDLGELSVSGFLRAKFQDKSWDSTSDNKLTFDAAKINVDYKSPKIFGHIEYRCYQFDELCDFSTLVDAYAGYNINDKHLIQAGLQAVPFGPGRFWESNYYGGVVTQIGLEDAHNVGVKYQGKFDSGTKVELGYFSNDGGTYGGPYSKDASRYTSNYVKPENTDHTYLDETNMFVARVQQDIGGLPEGLSSNVGASYWYSDIDNKTYNTTGDRKAWALFGNLAYNDLALAVTVGQNDVDNKDPNNSITSLMGSFDDNYFVANKGTFYTADVSYSFKNVGKFDSISTYAMYSSYDKDEAGFKTSSRNLVGMAAYYKDITFVAEYIMGKNDFLIGGPSNSYAEGTNDGTEKLLNLQLYYNF</sequence>
<dbReference type="RefSeq" id="WP_321099672.1">
    <property type="nucleotide sequence ID" value="NZ_JAXHPL010000054.1"/>
</dbReference>
<evidence type="ECO:0008006" key="6">
    <source>
        <dbReference type="Google" id="ProtNLM"/>
    </source>
</evidence>
<reference evidence="3" key="2">
    <citation type="submission" date="2023-11" db="EMBL/GenBank/DDBJ databases">
        <authorList>
            <person name="Kyselkova M."/>
            <person name="Xanthopoulou K."/>
            <person name="Shestivska V."/>
            <person name="Spanelova P."/>
            <person name="Maixnerova M."/>
            <person name="Higgins P.G."/>
            <person name="Nemec A."/>
        </authorList>
    </citation>
    <scope>NUCLEOTIDE SEQUENCE</scope>
    <source>
        <strain evidence="3">ANC 7225</strain>
    </source>
</reference>
<protein>
    <recommendedName>
        <fullName evidence="6">Porin</fullName>
    </recommendedName>
</protein>
<feature type="signal peptide" evidence="1">
    <location>
        <begin position="1"/>
        <end position="24"/>
    </location>
</feature>
<reference evidence="2 4" key="1">
    <citation type="submission" date="2023-11" db="EMBL/GenBank/DDBJ databases">
        <title>The common occurrence of Acinetobacte faecalis in cattle feces and its emended description.</title>
        <authorList>
            <person name="Kyselkova M."/>
            <person name="Xanthopoulou K."/>
            <person name="Shestivska V."/>
            <person name="Spanelova P."/>
            <person name="Maixnerova M."/>
            <person name="Higgins P.G."/>
            <person name="Nemec A."/>
        </authorList>
    </citation>
    <scope>NUCLEOTIDE SEQUENCE [LARGE SCALE GENOMIC DNA]</scope>
    <source>
        <strain evidence="2 4">ANC 7483</strain>
    </source>
</reference>
<dbReference type="Proteomes" id="UP001284094">
    <property type="component" value="Unassembled WGS sequence"/>
</dbReference>
<dbReference type="Proteomes" id="UP001278995">
    <property type="component" value="Unassembled WGS sequence"/>
</dbReference>
<dbReference type="PROSITE" id="PS51257">
    <property type="entry name" value="PROKAR_LIPOPROTEIN"/>
    <property type="match status" value="1"/>
</dbReference>
<dbReference type="EMBL" id="JAXHPL010000054">
    <property type="protein sequence ID" value="MDY6487464.1"/>
    <property type="molecule type" value="Genomic_DNA"/>
</dbReference>
<feature type="chain" id="PRO_5044261387" description="Porin" evidence="1">
    <location>
        <begin position="25"/>
        <end position="391"/>
    </location>
</feature>
<evidence type="ECO:0000313" key="3">
    <source>
        <dbReference type="EMBL" id="MDY6550726.1"/>
    </source>
</evidence>
<accession>A0AB35UXT5</accession>
<dbReference type="EMBL" id="JAXHPO010000033">
    <property type="protein sequence ID" value="MDY6550726.1"/>
    <property type="molecule type" value="Genomic_DNA"/>
</dbReference>
<evidence type="ECO:0000313" key="5">
    <source>
        <dbReference type="Proteomes" id="UP001284094"/>
    </source>
</evidence>
<keyword evidence="5" id="KW-1185">Reference proteome</keyword>
<keyword evidence="1" id="KW-0732">Signal</keyword>
<dbReference type="AlphaFoldDB" id="A0AB35UXT5"/>
<name>A0AB35UXT5_9GAMM</name>
<evidence type="ECO:0000313" key="2">
    <source>
        <dbReference type="EMBL" id="MDY6487464.1"/>
    </source>
</evidence>
<evidence type="ECO:0000313" key="4">
    <source>
        <dbReference type="Proteomes" id="UP001278995"/>
    </source>
</evidence>
<evidence type="ECO:0000256" key="1">
    <source>
        <dbReference type="SAM" id="SignalP"/>
    </source>
</evidence>
<proteinExistence type="predicted"/>
<gene>
    <name evidence="3" type="ORF">SKM48_08150</name>
    <name evidence="2" type="ORF">SKM51_09705</name>
</gene>